<sequence length="48" mass="5457">YCWAGCTGAFPCLTGPEWCYTRKSNEKILCLEDKDCNKCWRCSSPCSV</sequence>
<evidence type="ECO:0000313" key="1">
    <source>
        <dbReference type="EMBL" id="CAF4267832.1"/>
    </source>
</evidence>
<dbReference type="EMBL" id="CAJOBE010025431">
    <property type="protein sequence ID" value="CAF4267832.1"/>
    <property type="molecule type" value="Genomic_DNA"/>
</dbReference>
<proteinExistence type="predicted"/>
<evidence type="ECO:0000313" key="2">
    <source>
        <dbReference type="Proteomes" id="UP000663874"/>
    </source>
</evidence>
<accession>A0A820FV57</accession>
<protein>
    <submittedName>
        <fullName evidence="1">Uncharacterized protein</fullName>
    </submittedName>
</protein>
<dbReference type="Proteomes" id="UP000663874">
    <property type="component" value="Unassembled WGS sequence"/>
</dbReference>
<reference evidence="1" key="1">
    <citation type="submission" date="2021-02" db="EMBL/GenBank/DDBJ databases">
        <authorList>
            <person name="Nowell W R."/>
        </authorList>
    </citation>
    <scope>NUCLEOTIDE SEQUENCE</scope>
</reference>
<comment type="caution">
    <text evidence="1">The sequence shown here is derived from an EMBL/GenBank/DDBJ whole genome shotgun (WGS) entry which is preliminary data.</text>
</comment>
<organism evidence="1 2">
    <name type="scientific">Rotaria sordida</name>
    <dbReference type="NCBI Taxonomy" id="392033"/>
    <lineage>
        <taxon>Eukaryota</taxon>
        <taxon>Metazoa</taxon>
        <taxon>Spiralia</taxon>
        <taxon>Gnathifera</taxon>
        <taxon>Rotifera</taxon>
        <taxon>Eurotatoria</taxon>
        <taxon>Bdelloidea</taxon>
        <taxon>Philodinida</taxon>
        <taxon>Philodinidae</taxon>
        <taxon>Rotaria</taxon>
    </lineage>
</organism>
<feature type="non-terminal residue" evidence="1">
    <location>
        <position position="1"/>
    </location>
</feature>
<dbReference type="AlphaFoldDB" id="A0A820FV57"/>
<name>A0A820FV57_9BILA</name>
<gene>
    <name evidence="1" type="ORF">FNK824_LOCUS39358</name>
</gene>